<dbReference type="Gene3D" id="3.30.505.10">
    <property type="entry name" value="SH2 domain"/>
    <property type="match status" value="1"/>
</dbReference>
<dbReference type="PROSITE" id="PS50225">
    <property type="entry name" value="SOCS"/>
    <property type="match status" value="1"/>
</dbReference>
<dbReference type="SMART" id="SM00252">
    <property type="entry name" value="SH2"/>
    <property type="match status" value="1"/>
</dbReference>
<dbReference type="Proteomes" id="UP000030758">
    <property type="component" value="Unassembled WGS sequence"/>
</dbReference>
<keyword evidence="4 5" id="KW-0727">SH2 domain</keyword>
<name>A0A085NDT6_9BILA</name>
<evidence type="ECO:0000259" key="6">
    <source>
        <dbReference type="PROSITE" id="PS50001"/>
    </source>
</evidence>
<dbReference type="GO" id="GO:0005942">
    <property type="term" value="C:phosphatidylinositol 3-kinase complex"/>
    <property type="evidence" value="ECO:0007669"/>
    <property type="project" value="TreeGrafter"/>
</dbReference>
<dbReference type="PANTHER" id="PTHR10155">
    <property type="entry name" value="PHOSPHATIDYLINOSITOL 3-KINASE REGULATORY SUBUNIT"/>
    <property type="match status" value="1"/>
</dbReference>
<feature type="domain" description="SOCS box" evidence="7">
    <location>
        <begin position="323"/>
        <end position="372"/>
    </location>
</feature>
<dbReference type="InterPro" id="IPR000980">
    <property type="entry name" value="SH2"/>
</dbReference>
<evidence type="ECO:0000256" key="2">
    <source>
        <dbReference type="ARBA" id="ARBA00022700"/>
    </source>
</evidence>
<dbReference type="GO" id="GO:0035556">
    <property type="term" value="P:intracellular signal transduction"/>
    <property type="evidence" value="ECO:0007669"/>
    <property type="project" value="InterPro"/>
</dbReference>
<organism evidence="8">
    <name type="scientific">Trichuris suis</name>
    <name type="common">pig whipworm</name>
    <dbReference type="NCBI Taxonomy" id="68888"/>
    <lineage>
        <taxon>Eukaryota</taxon>
        <taxon>Metazoa</taxon>
        <taxon>Ecdysozoa</taxon>
        <taxon>Nematoda</taxon>
        <taxon>Enoplea</taxon>
        <taxon>Dorylaimia</taxon>
        <taxon>Trichinellida</taxon>
        <taxon>Trichuridae</taxon>
        <taxon>Trichuris</taxon>
    </lineage>
</organism>
<sequence length="466" mass="53533">MIMANVAEPGSSAPSEATRLGRCGVALFAGSLRRLRIASRFSRFSRSCNCFRHGRQTRRSIGSIFADPFRVLQQPWRWRSSGRRRIDSLTDESESSVVVTNVQYVLLCSSLFIPFAHSSRRRRRTTDGGRDFDNSARSVETPFSDSAEWRAHCVCMSSSLEMRLNFVAMPTVITYPTVSTTDTVDNQIHFFTNTFDGHFRHLNARYQPVNVHTQVEFTHYLVPGLHEITNAYFYWGSIDRFKAESLLENKPEGTFLLRDSAQSEYLFSVSFRRYTRTLHARIEQLDHLFSFDFHDPSVYRATTIVDLIEHYKDPAKCLFFEPQLSQPLNRNFVFSLKHLCRAAICDRVTYESVDELKVPTTLKLYLREYHYKQPTRSAGAHLHGSAFHVLDQSGWKLFFPPIMSKVVGIPLQVRWRCSPAGTLKYLQNHLNAFMRLLSPGPPGSDWSSPLHSLFIIRLVGPKMGPE</sequence>
<dbReference type="SUPFAM" id="SSF55550">
    <property type="entry name" value="SH2 domain"/>
    <property type="match status" value="1"/>
</dbReference>
<dbReference type="Pfam" id="PF07525">
    <property type="entry name" value="SOCS_box"/>
    <property type="match status" value="1"/>
</dbReference>
<feature type="domain" description="SH2" evidence="6">
    <location>
        <begin position="233"/>
        <end position="328"/>
    </location>
</feature>
<keyword evidence="2" id="KW-0734">Signal transduction inhibitor</keyword>
<dbReference type="GO" id="GO:0009968">
    <property type="term" value="P:negative regulation of signal transduction"/>
    <property type="evidence" value="ECO:0007669"/>
    <property type="project" value="UniProtKB-KW"/>
</dbReference>
<accession>A0A085NDT6</accession>
<protein>
    <recommendedName>
        <fullName evidence="9">SH2 domain-containing protein</fullName>
    </recommendedName>
</protein>
<dbReference type="Pfam" id="PF00017">
    <property type="entry name" value="SH2"/>
    <property type="match status" value="1"/>
</dbReference>
<gene>
    <name evidence="8" type="ORF">M514_11523</name>
</gene>
<evidence type="ECO:0000256" key="1">
    <source>
        <dbReference type="ARBA" id="ARBA00022604"/>
    </source>
</evidence>
<dbReference type="EMBL" id="KL367512">
    <property type="protein sequence ID" value="KFD67632.1"/>
    <property type="molecule type" value="Genomic_DNA"/>
</dbReference>
<evidence type="ECO:0000259" key="7">
    <source>
        <dbReference type="PROSITE" id="PS50225"/>
    </source>
</evidence>
<dbReference type="SMART" id="SM00969">
    <property type="entry name" value="SOCS_box"/>
    <property type="match status" value="1"/>
</dbReference>
<dbReference type="SUPFAM" id="SSF158235">
    <property type="entry name" value="SOCS box-like"/>
    <property type="match status" value="1"/>
</dbReference>
<dbReference type="InterPro" id="IPR036860">
    <property type="entry name" value="SH2_dom_sf"/>
</dbReference>
<dbReference type="AlphaFoldDB" id="A0A085NDT6"/>
<dbReference type="SMART" id="SM00253">
    <property type="entry name" value="SOCS"/>
    <property type="match status" value="1"/>
</dbReference>
<dbReference type="GO" id="GO:0046935">
    <property type="term" value="F:1-phosphatidylinositol-3-kinase regulator activity"/>
    <property type="evidence" value="ECO:0007669"/>
    <property type="project" value="TreeGrafter"/>
</dbReference>
<proteinExistence type="predicted"/>
<evidence type="ECO:0008006" key="9">
    <source>
        <dbReference type="Google" id="ProtNLM"/>
    </source>
</evidence>
<dbReference type="InterPro" id="IPR001496">
    <property type="entry name" value="SOCS_box"/>
</dbReference>
<evidence type="ECO:0000256" key="3">
    <source>
        <dbReference type="ARBA" id="ARBA00022786"/>
    </source>
</evidence>
<dbReference type="PROSITE" id="PS50001">
    <property type="entry name" value="SH2"/>
    <property type="match status" value="1"/>
</dbReference>
<evidence type="ECO:0000256" key="4">
    <source>
        <dbReference type="ARBA" id="ARBA00022999"/>
    </source>
</evidence>
<evidence type="ECO:0000256" key="5">
    <source>
        <dbReference type="PROSITE-ProRule" id="PRU00191"/>
    </source>
</evidence>
<keyword evidence="3" id="KW-0833">Ubl conjugation pathway</keyword>
<reference evidence="8" key="1">
    <citation type="journal article" date="2014" name="Nat. Genet.">
        <title>Genome and transcriptome of the porcine whipworm Trichuris suis.</title>
        <authorList>
            <person name="Jex A.R."/>
            <person name="Nejsum P."/>
            <person name="Schwarz E.M."/>
            <person name="Hu L."/>
            <person name="Young N.D."/>
            <person name="Hall R.S."/>
            <person name="Korhonen P.K."/>
            <person name="Liao S."/>
            <person name="Thamsborg S."/>
            <person name="Xia J."/>
            <person name="Xu P."/>
            <person name="Wang S."/>
            <person name="Scheerlinck J.P."/>
            <person name="Hofmann A."/>
            <person name="Sternberg P.W."/>
            <person name="Wang J."/>
            <person name="Gasser R.B."/>
        </authorList>
    </citation>
    <scope>NUCLEOTIDE SEQUENCE [LARGE SCALE GENOMIC DNA]</scope>
    <source>
        <strain evidence="8">DCEP-RM93F</strain>
    </source>
</reference>
<keyword evidence="1" id="KW-0341">Growth regulation</keyword>
<evidence type="ECO:0000313" key="8">
    <source>
        <dbReference type="EMBL" id="KFD67632.1"/>
    </source>
</evidence>
<dbReference type="PANTHER" id="PTHR10155:SF0">
    <property type="entry name" value="SUPPRESSOR OF CYTOKINE SIGNALING AT 36E, ISOFORM D"/>
    <property type="match status" value="1"/>
</dbReference>
<dbReference type="InterPro" id="IPR036036">
    <property type="entry name" value="SOCS_box-like_dom_sf"/>
</dbReference>
<dbReference type="PRINTS" id="PR00401">
    <property type="entry name" value="SH2DOMAIN"/>
</dbReference>
<dbReference type="GO" id="GO:0046854">
    <property type="term" value="P:phosphatidylinositol phosphate biosynthetic process"/>
    <property type="evidence" value="ECO:0007669"/>
    <property type="project" value="TreeGrafter"/>
</dbReference>